<name>A0A369FM74_ECOLX</name>
<sequence length="89" mass="9702">MTHFSGEPLGAHTNGRRLTMVDLFCCTGAIARQVPEAGSEVLSRVIASGCAVLTWVLVAGDEVRLRKCRRVDCVFRSIRSRIGPLCTNI</sequence>
<dbReference type="EMBL" id="QOGZ01000040">
    <property type="protein sequence ID" value="RDA33995.1"/>
    <property type="molecule type" value="Genomic_DNA"/>
</dbReference>
<organism evidence="2 3">
    <name type="scientific">Escherichia coli</name>
    <dbReference type="NCBI Taxonomy" id="562"/>
    <lineage>
        <taxon>Bacteria</taxon>
        <taxon>Pseudomonadati</taxon>
        <taxon>Pseudomonadota</taxon>
        <taxon>Gammaproteobacteria</taxon>
        <taxon>Enterobacterales</taxon>
        <taxon>Enterobacteriaceae</taxon>
        <taxon>Escherichia</taxon>
    </lineage>
</organism>
<evidence type="ECO:0000313" key="3">
    <source>
        <dbReference type="Proteomes" id="UP000253687"/>
    </source>
</evidence>
<gene>
    <name evidence="1" type="ORF">D9E49_27040</name>
    <name evidence="2" type="ORF">DTL43_22865</name>
</gene>
<evidence type="ECO:0000313" key="4">
    <source>
        <dbReference type="Proteomes" id="UP000271175"/>
    </source>
</evidence>
<evidence type="ECO:0000313" key="2">
    <source>
        <dbReference type="EMBL" id="RDA33995.1"/>
    </source>
</evidence>
<dbReference type="Proteomes" id="UP000271175">
    <property type="component" value="Unassembled WGS sequence"/>
</dbReference>
<dbReference type="Proteomes" id="UP000253687">
    <property type="component" value="Unassembled WGS sequence"/>
</dbReference>
<dbReference type="AlphaFoldDB" id="A0A369FM74"/>
<proteinExistence type="predicted"/>
<reference evidence="2 3" key="1">
    <citation type="submission" date="2018-07" db="EMBL/GenBank/DDBJ databases">
        <title>Whole Genome Sequence Analysis of Avian Pathogenic E. coli - An Australian Perspective.</title>
        <authorList>
            <person name="Cummins M.L."/>
            <person name="Reid C.J."/>
            <person name="Roy Chowdhury P."/>
            <person name="Bushell R."/>
            <person name="Esbert N."/>
            <person name="Tivendale K.A."/>
            <person name="Noormohammadi A.H."/>
            <person name="Islam S."/>
            <person name="Marenda M.S."/>
            <person name="Browning G.F."/>
            <person name="Markham P.F."/>
            <person name="Djordjevic S.P."/>
        </authorList>
    </citation>
    <scope>NUCLEOTIDE SEQUENCE [LARGE SCALE GENOMIC DNA]</scope>
    <source>
        <strain evidence="2 3">AVC211</strain>
    </source>
</reference>
<dbReference type="EMBL" id="ROAL01000056">
    <property type="protein sequence ID" value="MIB63968.1"/>
    <property type="molecule type" value="Genomic_DNA"/>
</dbReference>
<comment type="caution">
    <text evidence="2">The sequence shown here is derived from an EMBL/GenBank/DDBJ whole genome shotgun (WGS) entry which is preliminary data.</text>
</comment>
<protein>
    <submittedName>
        <fullName evidence="2">Uncharacterized protein</fullName>
    </submittedName>
</protein>
<evidence type="ECO:0000313" key="1">
    <source>
        <dbReference type="EMBL" id="MIB63968.1"/>
    </source>
</evidence>
<reference evidence="1 4" key="2">
    <citation type="submission" date="2018-10" db="EMBL/GenBank/DDBJ databases">
        <authorList>
            <consortium name="NARMS: The National Antimicrobial Resistance Monitoring System"/>
        </authorList>
    </citation>
    <scope>NUCLEOTIDE SEQUENCE [LARGE SCALE GENOMIC DNA]</scope>
    <source>
        <strain evidence="1 4">CVM N17EC0276</strain>
    </source>
</reference>
<accession>A0A369FM74</accession>